<dbReference type="SUPFAM" id="SSF48403">
    <property type="entry name" value="Ankyrin repeat"/>
    <property type="match status" value="3"/>
</dbReference>
<feature type="repeat" description="ANK" evidence="3">
    <location>
        <begin position="715"/>
        <end position="747"/>
    </location>
</feature>
<sequence length="899" mass="97236">MSGKENHRKRKLNMEDNHPVAERRRSSLSLKLSEAIAVGNIEEAARLLQSSSVPSQTLSNAFIKAVELGQKRILQMLVTDGANVNKRDNRGYTALMISSEHGYVDLAKILVRNGINVNCQNKLGQTALIIGAEKACSLPFLEYLLSEESNADVNIQDKSGKTALMMSIERHDYCAMKLFIYRKRTDFNLKDKSNRTATDIARQCGNEDLFHILKGCSESDHFITPLMLAVKKGTLGLVKLILEAYGPETIDLTDVRGFTPLMMSLDSSIKIDIVKVLLKAGASVNKANKNDVTPLFLATQAGNCEAVQCLITQGANVNVQTASEKITPLMIASKENLIDLMQILIVSKADVNMKNIKNETALVLAMKNASGSAKDCVQLLLSNGAEINDTIFHMAAVVGLHNLFPNISDTISISMRNKLLIHGIQNNNHDLVEFLLENGADVNQGGPSSPVPLIQAVKNEAMVTLLLSFGAKVNDKNYLDTTALIESVRLDNCGVINILIKQGADMNVETRFGDTALIIAAKLEKLNALKALLDGKVDVDFITHSGKSALHASIIVGRLTAMELLLKHGADVNLGDHSSLTPLMLSVYVDSEAIPNLLVEHGADPNKQSADGMTALMFALKLRDYSKNGKIKKLVAAGTDLSKTNCKGETALMIAVQNCTTVVIDFLIKNGADVNAQDKNGSSVLIWAVAHSIANENKIALLIEQKADVNKANDKGETPLILASKSCNVNIMQLLISKGANVNAQDYKGMTALMYAVYLDYYEKSQLLIASNAELDIQNNNGDNAVMLAVGNGDAKVLKALILAGANIHACNEKGDGPLSLALSNLYVYGWSHIRDYSVVVSFACLRKLLKAGGAPDMRDPRNALLFHKLIVIPCHQPKTMELFISTGAAPPVVPLGAL</sequence>
<dbReference type="PROSITE" id="PS50297">
    <property type="entry name" value="ANK_REP_REGION"/>
    <property type="match status" value="8"/>
</dbReference>
<dbReference type="SMART" id="SM00248">
    <property type="entry name" value="ANK"/>
    <property type="match status" value="22"/>
</dbReference>
<dbReference type="PROSITE" id="PS50088">
    <property type="entry name" value="ANK_REPEAT"/>
    <property type="match status" value="10"/>
</dbReference>
<protein>
    <submittedName>
        <fullName evidence="5">Uncharacterized protein</fullName>
    </submittedName>
</protein>
<feature type="repeat" description="ANK" evidence="3">
    <location>
        <begin position="256"/>
        <end position="289"/>
    </location>
</feature>
<feature type="compositionally biased region" description="Basic and acidic residues" evidence="4">
    <location>
        <begin position="12"/>
        <end position="25"/>
    </location>
</feature>
<organism evidence="5 6">
    <name type="scientific">Lymnaea stagnalis</name>
    <name type="common">Great pond snail</name>
    <name type="synonym">Helix stagnalis</name>
    <dbReference type="NCBI Taxonomy" id="6523"/>
    <lineage>
        <taxon>Eukaryota</taxon>
        <taxon>Metazoa</taxon>
        <taxon>Spiralia</taxon>
        <taxon>Lophotrochozoa</taxon>
        <taxon>Mollusca</taxon>
        <taxon>Gastropoda</taxon>
        <taxon>Heterobranchia</taxon>
        <taxon>Euthyneura</taxon>
        <taxon>Panpulmonata</taxon>
        <taxon>Hygrophila</taxon>
        <taxon>Lymnaeoidea</taxon>
        <taxon>Lymnaeidae</taxon>
        <taxon>Lymnaea</taxon>
    </lineage>
</organism>
<dbReference type="PANTHER" id="PTHR24126:SF14">
    <property type="entry name" value="ANK_REP_REGION DOMAIN-CONTAINING PROTEIN"/>
    <property type="match status" value="1"/>
</dbReference>
<dbReference type="InterPro" id="IPR036770">
    <property type="entry name" value="Ankyrin_rpt-contain_sf"/>
</dbReference>
<dbReference type="InterPro" id="IPR002110">
    <property type="entry name" value="Ankyrin_rpt"/>
</dbReference>
<dbReference type="Proteomes" id="UP001497497">
    <property type="component" value="Unassembled WGS sequence"/>
</dbReference>
<gene>
    <name evidence="5" type="ORF">GSLYS_00015378001</name>
</gene>
<dbReference type="EMBL" id="CAXITT010000451">
    <property type="protein sequence ID" value="CAL1541772.1"/>
    <property type="molecule type" value="Genomic_DNA"/>
</dbReference>
<dbReference type="PRINTS" id="PR01415">
    <property type="entry name" value="ANKYRIN"/>
</dbReference>
<feature type="repeat" description="ANK" evidence="3">
    <location>
        <begin position="324"/>
        <end position="356"/>
    </location>
</feature>
<accession>A0AAV2I749</accession>
<evidence type="ECO:0000313" key="5">
    <source>
        <dbReference type="EMBL" id="CAL1541772.1"/>
    </source>
</evidence>
<feature type="region of interest" description="Disordered" evidence="4">
    <location>
        <begin position="1"/>
        <end position="25"/>
    </location>
</feature>
<proteinExistence type="predicted"/>
<feature type="repeat" description="ANK" evidence="3">
    <location>
        <begin position="545"/>
        <end position="577"/>
    </location>
</feature>
<feature type="repeat" description="ANK" evidence="3">
    <location>
        <begin position="578"/>
        <end position="610"/>
    </location>
</feature>
<keyword evidence="6" id="KW-1185">Reference proteome</keyword>
<feature type="compositionally biased region" description="Basic residues" evidence="4">
    <location>
        <begin position="1"/>
        <end position="11"/>
    </location>
</feature>
<dbReference type="Pfam" id="PF00023">
    <property type="entry name" value="Ank"/>
    <property type="match status" value="2"/>
</dbReference>
<dbReference type="Pfam" id="PF12796">
    <property type="entry name" value="Ank_2"/>
    <property type="match status" value="5"/>
</dbReference>
<feature type="repeat" description="ANK" evidence="3">
    <location>
        <begin position="781"/>
        <end position="813"/>
    </location>
</feature>
<feature type="repeat" description="ANK" evidence="3">
    <location>
        <begin position="290"/>
        <end position="322"/>
    </location>
</feature>
<keyword evidence="2 3" id="KW-0040">ANK repeat</keyword>
<feature type="repeat" description="ANK" evidence="3">
    <location>
        <begin position="647"/>
        <end position="679"/>
    </location>
</feature>
<evidence type="ECO:0000256" key="1">
    <source>
        <dbReference type="ARBA" id="ARBA00022737"/>
    </source>
</evidence>
<evidence type="ECO:0000256" key="3">
    <source>
        <dbReference type="PROSITE-ProRule" id="PRU00023"/>
    </source>
</evidence>
<feature type="repeat" description="ANK" evidence="3">
    <location>
        <begin position="90"/>
        <end position="122"/>
    </location>
</feature>
<evidence type="ECO:0000256" key="2">
    <source>
        <dbReference type="ARBA" id="ARBA00023043"/>
    </source>
</evidence>
<evidence type="ECO:0000256" key="4">
    <source>
        <dbReference type="SAM" id="MobiDB-lite"/>
    </source>
</evidence>
<keyword evidence="1" id="KW-0677">Repeat</keyword>
<dbReference type="PANTHER" id="PTHR24126">
    <property type="entry name" value="ANKYRIN REPEAT, PH AND SEC7 DOMAIN CONTAINING PROTEIN SECG-RELATED"/>
    <property type="match status" value="1"/>
</dbReference>
<name>A0AAV2I749_LYMST</name>
<dbReference type="AlphaFoldDB" id="A0AAV2I749"/>
<dbReference type="Gene3D" id="1.25.40.20">
    <property type="entry name" value="Ankyrin repeat-containing domain"/>
    <property type="match status" value="7"/>
</dbReference>
<feature type="repeat" description="ANK" evidence="3">
    <location>
        <begin position="748"/>
        <end position="780"/>
    </location>
</feature>
<comment type="caution">
    <text evidence="5">The sequence shown here is derived from an EMBL/GenBank/DDBJ whole genome shotgun (WGS) entry which is preliminary data.</text>
</comment>
<reference evidence="5 6" key="1">
    <citation type="submission" date="2024-04" db="EMBL/GenBank/DDBJ databases">
        <authorList>
            <consortium name="Genoscope - CEA"/>
            <person name="William W."/>
        </authorList>
    </citation>
    <scope>NUCLEOTIDE SEQUENCE [LARGE SCALE GENOMIC DNA]</scope>
</reference>
<evidence type="ECO:0000313" key="6">
    <source>
        <dbReference type="Proteomes" id="UP001497497"/>
    </source>
</evidence>